<evidence type="ECO:0000256" key="5">
    <source>
        <dbReference type="ARBA" id="ARBA00022989"/>
    </source>
</evidence>
<feature type="domain" description="POTRA" evidence="10">
    <location>
        <begin position="75"/>
        <end position="143"/>
    </location>
</feature>
<keyword evidence="7 8" id="KW-0131">Cell cycle</keyword>
<dbReference type="HAMAP" id="MF_00911">
    <property type="entry name" value="FtsQ_subfam"/>
    <property type="match status" value="1"/>
</dbReference>
<keyword evidence="4 8" id="KW-0812">Transmembrane</keyword>
<sequence length="268" mass="28651">MRLLPRRSRGPGRSRSSVPSSTGPDEQTVRIALDDLRRRRHHQGRRRTIGRVALGLLVVALVGALAWLLLLSPYLTARGVEVAGAGVADEARVARAAEVPSGTPLARVDTDLLQRRVEAIPAVRHAEISRSWPHTLHVEVTPRTPVAVLERSGGLQALDAQGVVFGSYDARPARLPLVAPARGVGREAVVEAAGVVDALPADVARRTRTVEVGSVDEITLVLDSGRRVVWGSAEQSGTKAEVLAVMLPQLPRGVDEIDVSVPGRLTTR</sequence>
<dbReference type="Pfam" id="PF08478">
    <property type="entry name" value="POTRA_1"/>
    <property type="match status" value="1"/>
</dbReference>
<dbReference type="InterPro" id="IPR034746">
    <property type="entry name" value="POTRA"/>
</dbReference>
<evidence type="ECO:0000256" key="8">
    <source>
        <dbReference type="HAMAP-Rule" id="MF_00911"/>
    </source>
</evidence>
<keyword evidence="2 8" id="KW-1003">Cell membrane</keyword>
<evidence type="ECO:0000256" key="3">
    <source>
        <dbReference type="ARBA" id="ARBA00022618"/>
    </source>
</evidence>
<dbReference type="Pfam" id="PF03799">
    <property type="entry name" value="FtsQ_DivIB_C"/>
    <property type="match status" value="1"/>
</dbReference>
<evidence type="ECO:0000256" key="7">
    <source>
        <dbReference type="ARBA" id="ARBA00023306"/>
    </source>
</evidence>
<accession>A0A3N2CWV9</accession>
<evidence type="ECO:0000256" key="1">
    <source>
        <dbReference type="ARBA" id="ARBA00004370"/>
    </source>
</evidence>
<dbReference type="EMBL" id="RKHO01000001">
    <property type="protein sequence ID" value="ROR92030.1"/>
    <property type="molecule type" value="Genomic_DNA"/>
</dbReference>
<evidence type="ECO:0000256" key="4">
    <source>
        <dbReference type="ARBA" id="ARBA00022692"/>
    </source>
</evidence>
<keyword evidence="6 8" id="KW-0472">Membrane</keyword>
<dbReference type="GO" id="GO:0032153">
    <property type="term" value="C:cell division site"/>
    <property type="evidence" value="ECO:0007669"/>
    <property type="project" value="UniProtKB-UniRule"/>
</dbReference>
<dbReference type="PROSITE" id="PS51779">
    <property type="entry name" value="POTRA"/>
    <property type="match status" value="1"/>
</dbReference>
<evidence type="ECO:0000313" key="12">
    <source>
        <dbReference type="Proteomes" id="UP000281738"/>
    </source>
</evidence>
<dbReference type="Gene3D" id="3.10.20.310">
    <property type="entry name" value="membrane protein fhac"/>
    <property type="match status" value="1"/>
</dbReference>
<feature type="transmembrane region" description="Helical" evidence="8">
    <location>
        <begin position="48"/>
        <end position="70"/>
    </location>
</feature>
<dbReference type="GO" id="GO:0005886">
    <property type="term" value="C:plasma membrane"/>
    <property type="evidence" value="ECO:0007669"/>
    <property type="project" value="UniProtKB-SubCell"/>
</dbReference>
<gene>
    <name evidence="8" type="primary">ftsQ</name>
    <name evidence="11" type="ORF">EDD33_2914</name>
</gene>
<keyword evidence="3 8" id="KW-0132">Cell division</keyword>
<name>A0A3N2CWV9_9ACTN</name>
<dbReference type="InterPro" id="IPR005548">
    <property type="entry name" value="Cell_div_FtsQ/DivIB_C"/>
</dbReference>
<evidence type="ECO:0000259" key="10">
    <source>
        <dbReference type="PROSITE" id="PS51779"/>
    </source>
</evidence>
<dbReference type="PANTHER" id="PTHR37820:SF1">
    <property type="entry name" value="CELL DIVISION PROTEIN FTSQ"/>
    <property type="match status" value="1"/>
</dbReference>
<keyword evidence="5 8" id="KW-1133">Transmembrane helix</keyword>
<dbReference type="InterPro" id="IPR050487">
    <property type="entry name" value="FtsQ_DivIB"/>
</dbReference>
<dbReference type="InterPro" id="IPR013685">
    <property type="entry name" value="POTRA_FtsQ_type"/>
</dbReference>
<comment type="function">
    <text evidence="8">Essential cell division protein.</text>
</comment>
<dbReference type="GO" id="GO:0090529">
    <property type="term" value="P:cell septum assembly"/>
    <property type="evidence" value="ECO:0007669"/>
    <property type="project" value="InterPro"/>
</dbReference>
<dbReference type="AlphaFoldDB" id="A0A3N2CWV9"/>
<comment type="subcellular location">
    <subcellularLocation>
        <location evidence="8">Cell membrane</location>
        <topology evidence="8">Single-pass type II membrane protein</topology>
    </subcellularLocation>
    <subcellularLocation>
        <location evidence="1">Membrane</location>
    </subcellularLocation>
    <text evidence="8">Localizes to the division septum.</text>
</comment>
<protein>
    <recommendedName>
        <fullName evidence="8">Cell division protein FtsQ</fullName>
    </recommendedName>
</protein>
<dbReference type="OrthoDB" id="9790760at2"/>
<dbReference type="GO" id="GO:0043093">
    <property type="term" value="P:FtsZ-dependent cytokinesis"/>
    <property type="evidence" value="ECO:0007669"/>
    <property type="project" value="UniProtKB-UniRule"/>
</dbReference>
<evidence type="ECO:0000256" key="6">
    <source>
        <dbReference type="ARBA" id="ARBA00023136"/>
    </source>
</evidence>
<feature type="region of interest" description="Disordered" evidence="9">
    <location>
        <begin position="1"/>
        <end position="26"/>
    </location>
</feature>
<comment type="similarity">
    <text evidence="8">Belongs to the FtsQ/DivIB family. FtsQ subfamily.</text>
</comment>
<dbReference type="InterPro" id="IPR026579">
    <property type="entry name" value="FtsQ"/>
</dbReference>
<feature type="compositionally biased region" description="Basic residues" evidence="9">
    <location>
        <begin position="1"/>
        <end position="12"/>
    </location>
</feature>
<dbReference type="PANTHER" id="PTHR37820">
    <property type="entry name" value="CELL DIVISION PROTEIN DIVIB"/>
    <property type="match status" value="1"/>
</dbReference>
<evidence type="ECO:0000313" key="11">
    <source>
        <dbReference type="EMBL" id="ROR92030.1"/>
    </source>
</evidence>
<organism evidence="11 12">
    <name type="scientific">Nocardioides aurantiacus</name>
    <dbReference type="NCBI Taxonomy" id="86796"/>
    <lineage>
        <taxon>Bacteria</taxon>
        <taxon>Bacillati</taxon>
        <taxon>Actinomycetota</taxon>
        <taxon>Actinomycetes</taxon>
        <taxon>Propionibacteriales</taxon>
        <taxon>Nocardioidaceae</taxon>
        <taxon>Nocardioides</taxon>
    </lineage>
</organism>
<proteinExistence type="inferred from homology"/>
<evidence type="ECO:0000256" key="2">
    <source>
        <dbReference type="ARBA" id="ARBA00022475"/>
    </source>
</evidence>
<keyword evidence="12" id="KW-1185">Reference proteome</keyword>
<reference evidence="11 12" key="1">
    <citation type="submission" date="2018-11" db="EMBL/GenBank/DDBJ databases">
        <title>Sequencing the genomes of 1000 actinobacteria strains.</title>
        <authorList>
            <person name="Klenk H.-P."/>
        </authorList>
    </citation>
    <scope>NUCLEOTIDE SEQUENCE [LARGE SCALE GENOMIC DNA]</scope>
    <source>
        <strain evidence="11 12">DSM 12652</strain>
    </source>
</reference>
<evidence type="ECO:0000256" key="9">
    <source>
        <dbReference type="SAM" id="MobiDB-lite"/>
    </source>
</evidence>
<dbReference type="Proteomes" id="UP000281738">
    <property type="component" value="Unassembled WGS sequence"/>
</dbReference>
<comment type="caution">
    <text evidence="11">The sequence shown here is derived from an EMBL/GenBank/DDBJ whole genome shotgun (WGS) entry which is preliminary data.</text>
</comment>